<evidence type="ECO:0000313" key="1">
    <source>
        <dbReference type="Proteomes" id="UP000887565"/>
    </source>
</evidence>
<evidence type="ECO:0000313" key="2">
    <source>
        <dbReference type="WBParaSite" id="nRc.2.0.1.t00330-RA"/>
    </source>
</evidence>
<dbReference type="Proteomes" id="UP000887565">
    <property type="component" value="Unplaced"/>
</dbReference>
<proteinExistence type="predicted"/>
<accession>A0A915HGA2</accession>
<protein>
    <submittedName>
        <fullName evidence="2">Uncharacterized protein</fullName>
    </submittedName>
</protein>
<dbReference type="WBParaSite" id="nRc.2.0.1.t00330-RA">
    <property type="protein sequence ID" value="nRc.2.0.1.t00330-RA"/>
    <property type="gene ID" value="nRc.2.0.1.g00330"/>
</dbReference>
<sequence length="104" mass="11877">MAVHICATNASLGLYQYFRAYYRTTYQEQQPPVWPDISALISRWVAGLWAEELGVVDPVHSAHLALFLYQAWGLDNLSCLLQAYNTTVGLIDSWMAYPQYSPFQ</sequence>
<keyword evidence="1" id="KW-1185">Reference proteome</keyword>
<name>A0A915HGA2_ROMCU</name>
<dbReference type="AlphaFoldDB" id="A0A915HGA2"/>
<organism evidence="1 2">
    <name type="scientific">Romanomermis culicivorax</name>
    <name type="common">Nematode worm</name>
    <dbReference type="NCBI Taxonomy" id="13658"/>
    <lineage>
        <taxon>Eukaryota</taxon>
        <taxon>Metazoa</taxon>
        <taxon>Ecdysozoa</taxon>
        <taxon>Nematoda</taxon>
        <taxon>Enoplea</taxon>
        <taxon>Dorylaimia</taxon>
        <taxon>Mermithida</taxon>
        <taxon>Mermithoidea</taxon>
        <taxon>Mermithidae</taxon>
        <taxon>Romanomermis</taxon>
    </lineage>
</organism>
<reference evidence="2" key="1">
    <citation type="submission" date="2022-11" db="UniProtKB">
        <authorList>
            <consortium name="WormBaseParasite"/>
        </authorList>
    </citation>
    <scope>IDENTIFICATION</scope>
</reference>